<feature type="transmembrane region" description="Helical" evidence="1">
    <location>
        <begin position="178"/>
        <end position="196"/>
    </location>
</feature>
<proteinExistence type="predicted"/>
<sequence>MVFVKEKTNILKNVVTLYTFIFLIWGFYRYLFRLPEEIEELVLKPIIWLGPVFFLLFKEKASLSSLGWTGKNLFKSLYLGIGLGIIFAIEGLFTHTLKYGGISFVKLAYTSLPVFLVALGVSLGTAISEETAFRGYIFNRLWQILKNEWLANLVSSLGWALVHLPITIFVFHYNPVQILVFLILTFIFGAGSAFVFARTGTVVASVLLHVFWGWPIILFR</sequence>
<protein>
    <recommendedName>
        <fullName evidence="2">CAAX prenyl protease 2/Lysostaphin resistance protein A-like domain-containing protein</fullName>
    </recommendedName>
</protein>
<feature type="transmembrane region" description="Helical" evidence="1">
    <location>
        <begin position="107"/>
        <end position="129"/>
    </location>
</feature>
<accession>A0A2M8L2W4</accession>
<dbReference type="GO" id="GO:0080120">
    <property type="term" value="P:CAAX-box protein maturation"/>
    <property type="evidence" value="ECO:0007669"/>
    <property type="project" value="UniProtKB-ARBA"/>
</dbReference>
<keyword evidence="1" id="KW-0472">Membrane</keyword>
<reference evidence="4" key="1">
    <citation type="submission" date="2017-09" db="EMBL/GenBank/DDBJ databases">
        <title>Depth-based differentiation of microbial function through sediment-hosted aquifers and enrichment of novel symbionts in the deep terrestrial subsurface.</title>
        <authorList>
            <person name="Probst A.J."/>
            <person name="Ladd B."/>
            <person name="Jarett J.K."/>
            <person name="Geller-Mcgrath D.E."/>
            <person name="Sieber C.M.K."/>
            <person name="Emerson J.B."/>
            <person name="Anantharaman K."/>
            <person name="Thomas B.C."/>
            <person name="Malmstrom R."/>
            <person name="Stieglmeier M."/>
            <person name="Klingl A."/>
            <person name="Woyke T."/>
            <person name="Ryan C.M."/>
            <person name="Banfield J.F."/>
        </authorList>
    </citation>
    <scope>NUCLEOTIDE SEQUENCE [LARGE SCALE GENOMIC DNA]</scope>
</reference>
<feature type="transmembrane region" description="Helical" evidence="1">
    <location>
        <begin position="149"/>
        <end position="171"/>
    </location>
</feature>
<feature type="domain" description="CAAX prenyl protease 2/Lysostaphin resistance protein A-like" evidence="2">
    <location>
        <begin position="114"/>
        <end position="212"/>
    </location>
</feature>
<feature type="transmembrane region" description="Helical" evidence="1">
    <location>
        <begin position="77"/>
        <end position="95"/>
    </location>
</feature>
<evidence type="ECO:0000256" key="1">
    <source>
        <dbReference type="SAM" id="Phobius"/>
    </source>
</evidence>
<comment type="caution">
    <text evidence="3">The sequence shown here is derived from an EMBL/GenBank/DDBJ whole genome shotgun (WGS) entry which is preliminary data.</text>
</comment>
<gene>
    <name evidence="3" type="ORF">COU95_03355</name>
</gene>
<organism evidence="3 4">
    <name type="scientific">Candidatus Shapirobacteria bacterium CG10_big_fil_rev_8_21_14_0_10_40_9</name>
    <dbReference type="NCBI Taxonomy" id="1974888"/>
    <lineage>
        <taxon>Bacteria</taxon>
        <taxon>Candidatus Shapironibacteriota</taxon>
    </lineage>
</organism>
<evidence type="ECO:0000259" key="2">
    <source>
        <dbReference type="Pfam" id="PF02517"/>
    </source>
</evidence>
<keyword evidence="1" id="KW-0812">Transmembrane</keyword>
<dbReference type="Proteomes" id="UP000231474">
    <property type="component" value="Unassembled WGS sequence"/>
</dbReference>
<dbReference type="EMBL" id="PFEK01000065">
    <property type="protein sequence ID" value="PJE67281.1"/>
    <property type="molecule type" value="Genomic_DNA"/>
</dbReference>
<evidence type="ECO:0000313" key="3">
    <source>
        <dbReference type="EMBL" id="PJE67281.1"/>
    </source>
</evidence>
<dbReference type="AlphaFoldDB" id="A0A2M8L2W4"/>
<keyword evidence="1" id="KW-1133">Transmembrane helix</keyword>
<feature type="transmembrane region" description="Helical" evidence="1">
    <location>
        <begin position="202"/>
        <end position="219"/>
    </location>
</feature>
<feature type="transmembrane region" description="Helical" evidence="1">
    <location>
        <begin position="15"/>
        <end position="32"/>
    </location>
</feature>
<dbReference type="Pfam" id="PF02517">
    <property type="entry name" value="Rce1-like"/>
    <property type="match status" value="1"/>
</dbReference>
<evidence type="ECO:0000313" key="4">
    <source>
        <dbReference type="Proteomes" id="UP000231474"/>
    </source>
</evidence>
<name>A0A2M8L2W4_9BACT</name>
<dbReference type="GO" id="GO:0004175">
    <property type="term" value="F:endopeptidase activity"/>
    <property type="evidence" value="ECO:0007669"/>
    <property type="project" value="UniProtKB-ARBA"/>
</dbReference>
<dbReference type="InterPro" id="IPR003675">
    <property type="entry name" value="Rce1/LyrA-like_dom"/>
</dbReference>